<proteinExistence type="predicted"/>
<feature type="region of interest" description="Disordered" evidence="1">
    <location>
        <begin position="107"/>
        <end position="161"/>
    </location>
</feature>
<evidence type="ECO:0000313" key="2">
    <source>
        <dbReference type="Proteomes" id="UP000694844"/>
    </source>
</evidence>
<keyword evidence="2" id="KW-1185">Reference proteome</keyword>
<gene>
    <name evidence="3" type="primary">LOC111134978</name>
</gene>
<dbReference type="RefSeq" id="XP_022340323.1">
    <property type="nucleotide sequence ID" value="XM_022484615.1"/>
</dbReference>
<evidence type="ECO:0000313" key="3">
    <source>
        <dbReference type="RefSeq" id="XP_022340323.1"/>
    </source>
</evidence>
<reference evidence="3" key="1">
    <citation type="submission" date="2025-08" db="UniProtKB">
        <authorList>
            <consortium name="RefSeq"/>
        </authorList>
    </citation>
    <scope>IDENTIFICATION</scope>
    <source>
        <tissue evidence="3">Whole sample</tissue>
    </source>
</reference>
<dbReference type="Proteomes" id="UP000694844">
    <property type="component" value="Chromosome 5"/>
</dbReference>
<dbReference type="KEGG" id="cvn:111134978"/>
<sequence length="333" mass="36915">MRSLQSSKTDRFFFSTESKMAALSFQTYVDKENSSSFASRKASGLKKSLGFKPGKGVDENFVTPRKALGNLNKENQGLKSFGLKQNSANPLKPLKLTDSTNLVTPRKALGNINKDPRAASIKTPSLKLSCQPGSAQPNDVKKASSKSSNDLGKKQKTGGPQLKFPKLLVAPQGQQMEEIEHMYIPLPPRDADDDFEDIMPKSERISSYISKLISWRPPCFGDYPFSDEEEERSEEEMMKKREDIAQRLGQNLSSEDPIEPVMSEEDFLSTEPLADIPLPSLDIPLSSLLPLHSVNNSFSGLDDSVDITNSMGTLQLHDLSPVQRNSIKTWCSE</sequence>
<dbReference type="OrthoDB" id="6159946at2759"/>
<dbReference type="AlphaFoldDB" id="A0A8B8EL24"/>
<evidence type="ECO:0000256" key="1">
    <source>
        <dbReference type="SAM" id="MobiDB-lite"/>
    </source>
</evidence>
<organism evidence="2 3">
    <name type="scientific">Crassostrea virginica</name>
    <name type="common">Eastern oyster</name>
    <dbReference type="NCBI Taxonomy" id="6565"/>
    <lineage>
        <taxon>Eukaryota</taxon>
        <taxon>Metazoa</taxon>
        <taxon>Spiralia</taxon>
        <taxon>Lophotrochozoa</taxon>
        <taxon>Mollusca</taxon>
        <taxon>Bivalvia</taxon>
        <taxon>Autobranchia</taxon>
        <taxon>Pteriomorphia</taxon>
        <taxon>Ostreida</taxon>
        <taxon>Ostreoidea</taxon>
        <taxon>Ostreidae</taxon>
        <taxon>Crassostrea</taxon>
    </lineage>
</organism>
<name>A0A8B8EL24_CRAVI</name>
<accession>A0A8B8EL24</accession>
<feature type="compositionally biased region" description="Polar residues" evidence="1">
    <location>
        <begin position="122"/>
        <end position="137"/>
    </location>
</feature>
<protein>
    <submittedName>
        <fullName evidence="3">Uncharacterized protein LOC111134978</fullName>
    </submittedName>
</protein>
<dbReference type="GeneID" id="111134978"/>